<evidence type="ECO:0000313" key="3">
    <source>
        <dbReference type="Proteomes" id="UP000004067"/>
    </source>
</evidence>
<dbReference type="STRING" id="888060.HMPREF9081_1718"/>
<gene>
    <name evidence="2" type="ORF">HMPREF9081_1718</name>
</gene>
<dbReference type="AlphaFoldDB" id="F5RN82"/>
<dbReference type="OrthoDB" id="9807423at2"/>
<dbReference type="Proteomes" id="UP000004067">
    <property type="component" value="Unassembled WGS sequence"/>
</dbReference>
<comment type="caution">
    <text evidence="2">The sequence shown here is derived from an EMBL/GenBank/DDBJ whole genome shotgun (WGS) entry which is preliminary data.</text>
</comment>
<reference evidence="2 3" key="1">
    <citation type="submission" date="2011-04" db="EMBL/GenBank/DDBJ databases">
        <authorList>
            <person name="Muzny D."/>
            <person name="Qin X."/>
            <person name="Deng J."/>
            <person name="Jiang H."/>
            <person name="Liu Y."/>
            <person name="Qu J."/>
            <person name="Song X.-Z."/>
            <person name="Zhang L."/>
            <person name="Thornton R."/>
            <person name="Coyle M."/>
            <person name="Francisco L."/>
            <person name="Jackson L."/>
            <person name="Javaid M."/>
            <person name="Korchina V."/>
            <person name="Kovar C."/>
            <person name="Mata R."/>
            <person name="Mathew T."/>
            <person name="Ngo R."/>
            <person name="Nguyen L."/>
            <person name="Nguyen N."/>
            <person name="Okwuonu G."/>
            <person name="Ongeri F."/>
            <person name="Pham C."/>
            <person name="Simmons D."/>
            <person name="Wilczek-Boney K."/>
            <person name="Hale W."/>
            <person name="Jakkamsetti A."/>
            <person name="Pham P."/>
            <person name="Ruth R."/>
            <person name="San Lucas F."/>
            <person name="Warren J."/>
            <person name="Zhang J."/>
            <person name="Zhao Z."/>
            <person name="Zhou C."/>
            <person name="Zhu D."/>
            <person name="Lee S."/>
            <person name="Bess C."/>
            <person name="Blankenburg K."/>
            <person name="Forbes L."/>
            <person name="Fu Q."/>
            <person name="Gubbala S."/>
            <person name="Hirani K."/>
            <person name="Jayaseelan J.C."/>
            <person name="Lara F."/>
            <person name="Munidasa M."/>
            <person name="Palculict T."/>
            <person name="Patil S."/>
            <person name="Pu L.-L."/>
            <person name="Saada N."/>
            <person name="Tang L."/>
            <person name="Weissenberger G."/>
            <person name="Zhu Y."/>
            <person name="Hemphill L."/>
            <person name="Shang Y."/>
            <person name="Youmans B."/>
            <person name="Ayvaz T."/>
            <person name="Ross M."/>
            <person name="Santibanez J."/>
            <person name="Aqrawi P."/>
            <person name="Gross S."/>
            <person name="Joshi V."/>
            <person name="Fowler G."/>
            <person name="Nazareth L."/>
            <person name="Reid J."/>
            <person name="Worley K."/>
            <person name="Petrosino J."/>
            <person name="Highlander S."/>
            <person name="Gibbs R."/>
        </authorList>
    </citation>
    <scope>NUCLEOTIDE SEQUENCE [LARGE SCALE GENOMIC DNA]</scope>
    <source>
        <strain evidence="2 3">DSM 2778</strain>
    </source>
</reference>
<dbReference type="EMBL" id="AFHQ01000038">
    <property type="protein sequence ID" value="EGK59214.1"/>
    <property type="molecule type" value="Genomic_DNA"/>
</dbReference>
<dbReference type="Gene3D" id="3.40.50.10400">
    <property type="entry name" value="Hypothetical protein PA1492"/>
    <property type="match status" value="1"/>
</dbReference>
<feature type="domain" description="DUF7768" evidence="1">
    <location>
        <begin position="10"/>
        <end position="103"/>
    </location>
</feature>
<sequence length="111" mass="12527">MATNEKTRHLVYIASAYSGDIDGNTRKARLYCRFAALEGKSPIAPHLYLPSFLSEETERELALEIDLAILNYCSELWAFGEPTVGMKAEIAAAEEQGIRIRRFTENMEEIV</sequence>
<proteinExistence type="predicted"/>
<keyword evidence="3" id="KW-1185">Reference proteome</keyword>
<protein>
    <recommendedName>
        <fullName evidence="1">DUF7768 domain-containing protein</fullName>
    </recommendedName>
</protein>
<evidence type="ECO:0000313" key="2">
    <source>
        <dbReference type="EMBL" id="EGK59214.1"/>
    </source>
</evidence>
<evidence type="ECO:0000259" key="1">
    <source>
        <dbReference type="Pfam" id="PF24963"/>
    </source>
</evidence>
<dbReference type="HOGENOM" id="CLU_128088_3_0_9"/>
<accession>F5RN82</accession>
<organism evidence="2 3">
    <name type="scientific">Centipeda periodontii DSM 2778</name>
    <dbReference type="NCBI Taxonomy" id="888060"/>
    <lineage>
        <taxon>Bacteria</taxon>
        <taxon>Bacillati</taxon>
        <taxon>Bacillota</taxon>
        <taxon>Negativicutes</taxon>
        <taxon>Selenomonadales</taxon>
        <taxon>Selenomonadaceae</taxon>
        <taxon>Centipeda</taxon>
    </lineage>
</organism>
<dbReference type="InterPro" id="IPR056670">
    <property type="entry name" value="DUF7768"/>
</dbReference>
<name>F5RN82_9FIRM</name>
<dbReference type="Pfam" id="PF24963">
    <property type="entry name" value="DUF7768"/>
    <property type="match status" value="1"/>
</dbReference>